<reference evidence="2 3" key="1">
    <citation type="submission" date="2024-05" db="EMBL/GenBank/DDBJ databases">
        <title>Genome sequencing and assembly of Indian major carp, Cirrhinus mrigala (Hamilton, 1822).</title>
        <authorList>
            <person name="Mohindra V."/>
            <person name="Chowdhury L.M."/>
            <person name="Lal K."/>
            <person name="Jena J.K."/>
        </authorList>
    </citation>
    <scope>NUCLEOTIDE SEQUENCE [LARGE SCALE GENOMIC DNA]</scope>
    <source>
        <strain evidence="2">CM1030</strain>
        <tissue evidence="2">Blood</tissue>
    </source>
</reference>
<name>A0ABD0RDS1_CIRMR</name>
<keyword evidence="3" id="KW-1185">Reference proteome</keyword>
<comment type="caution">
    <text evidence="2">The sequence shown here is derived from an EMBL/GenBank/DDBJ whole genome shotgun (WGS) entry which is preliminary data.</text>
</comment>
<gene>
    <name evidence="2" type="ORF">M9458_009610</name>
</gene>
<feature type="domain" description="Plasma membrane calcium transporting P-type ATPase C-terminal" evidence="1">
    <location>
        <begin position="49"/>
        <end position="63"/>
    </location>
</feature>
<accession>A0ABD0RDS1</accession>
<proteinExistence type="predicted"/>
<feature type="non-terminal residue" evidence="2">
    <location>
        <position position="1"/>
    </location>
</feature>
<protein>
    <recommendedName>
        <fullName evidence="1">Plasma membrane calcium transporting P-type ATPase C-terminal domain-containing protein</fullName>
    </recommendedName>
</protein>
<sequence>IISSIPTSRLKFLKTAGHGTQKEEIPDEELEELEDLDEIDHAERELRRGQILWFRGLNRIQTQ</sequence>
<evidence type="ECO:0000259" key="1">
    <source>
        <dbReference type="Pfam" id="PF12424"/>
    </source>
</evidence>
<dbReference type="EMBL" id="JAMKFB020000004">
    <property type="protein sequence ID" value="KAL0196038.1"/>
    <property type="molecule type" value="Genomic_DNA"/>
</dbReference>
<dbReference type="InterPro" id="IPR022141">
    <property type="entry name" value="ATP_Ca_trans_C"/>
</dbReference>
<dbReference type="AlphaFoldDB" id="A0ABD0RDS1"/>
<feature type="non-terminal residue" evidence="2">
    <location>
        <position position="63"/>
    </location>
</feature>
<evidence type="ECO:0000313" key="3">
    <source>
        <dbReference type="Proteomes" id="UP001529510"/>
    </source>
</evidence>
<organism evidence="2 3">
    <name type="scientific">Cirrhinus mrigala</name>
    <name type="common">Mrigala</name>
    <dbReference type="NCBI Taxonomy" id="683832"/>
    <lineage>
        <taxon>Eukaryota</taxon>
        <taxon>Metazoa</taxon>
        <taxon>Chordata</taxon>
        <taxon>Craniata</taxon>
        <taxon>Vertebrata</taxon>
        <taxon>Euteleostomi</taxon>
        <taxon>Actinopterygii</taxon>
        <taxon>Neopterygii</taxon>
        <taxon>Teleostei</taxon>
        <taxon>Ostariophysi</taxon>
        <taxon>Cypriniformes</taxon>
        <taxon>Cyprinidae</taxon>
        <taxon>Labeoninae</taxon>
        <taxon>Labeonini</taxon>
        <taxon>Cirrhinus</taxon>
    </lineage>
</organism>
<evidence type="ECO:0000313" key="2">
    <source>
        <dbReference type="EMBL" id="KAL0196038.1"/>
    </source>
</evidence>
<dbReference type="Proteomes" id="UP001529510">
    <property type="component" value="Unassembled WGS sequence"/>
</dbReference>
<dbReference type="Pfam" id="PF12424">
    <property type="entry name" value="ATP_Ca_trans_C"/>
    <property type="match status" value="1"/>
</dbReference>